<feature type="domain" description="CobN/magnesium chelatase" evidence="2">
    <location>
        <begin position="702"/>
        <end position="1114"/>
    </location>
</feature>
<sequence length="1131" mass="128837">MKITIIAVSVSALSQIQIFQKEYAKKYPEDAIDFAVFYVAGMENKYLMHPEILENAVREADVAIIDLMGVSEALREIVRCGLEECRGQRIVIGNELREYLRLGTFSMEAMGKMMKSSQKKPLTGDVSEEETNQADTKENKKTTASALEKMRRIRRMAMILGNVLPFGMTKDMKQVFLLMDYWQQATYTDIESFFYLILRRYCGRSFLPKEKPCTMRYGIYLKDPFSLVCEDVLDKYWKKNPYDKGRDTIAFLFYGHAYPNDYLPIVRIICEKLREKYNILPIAFSQNEDRDQEKLKSYLCQKKYPVSAVINTMPFRLGAGPMGGNADGAVQILKELRVPYIKPFCLTKITEQRWQEASAVNPGEFLISMLLPELDGGILTFPVGVMGDATVSELQPITERIDTLVARLEGYLRLQKLNNQDKKLAIVFYNYPPGESNVASAAFLDTFASAAEALKQLKQAGYQVEALTAEQLQGAFVMDGNCNAPQWSDEAEAQITYRLDGEDYPVKGIRCGNVFLGLQPLRQDGDSKADIIENYHDRNQEPPKAYQAFYHYIGEEFGADAVIHFGTHGTLEFLPGKDNGMMGQCWPDRLIGTAPHFYYYYIGNPSEAMIAKRRTHATIISYQAPALKKSGIYGELQELKETIAEYRESMQSAPERCDDLMNQIDHLAEACGCTGDLEQIEEYLYEYENSLITDGLHVMNAEEAQGLLHALDGEYVPVGTAGDVVKNPDILPSGRNLVQFDPRLVPTKTAYDRGAKAAQLAMEQYKKQTGRYPDTTAVILWGLETSRSQGETVGQILYYLGLRLRTDRASFDDRLEIIPREELGRPRMDVVIHMCGFFRDMYPNLVDNLNEMLQQILALDEPDEANYFAANTRKLAHTLMKEQGMDETRAWEMASCRIFGPKEGEYATRLTDVVKKGSWKAAEELGTGFTADLSYAYSYRHRGEAAASVLKHQYENVDYISQIRNNVEYELTDLDHYYEFYGGLSKAVENQKGEKPVMLVADTVGEDVKVQDIQEALNRGIRTRLLNPAWIEGMMRHTYHGVQQIEKRFENVMGFAASTDAVDSQTFSEMTRCYAADEELRRQMTKSNKWAYMKMMERLMEANHRGYYQATEEELESIREAYIEAEGEAEE</sequence>
<protein>
    <submittedName>
        <fullName evidence="3">Cobaltochelatase subunit CobN</fullName>
    </submittedName>
</protein>
<dbReference type="InterPro" id="IPR003672">
    <property type="entry name" value="CobN/Mg_chltase"/>
</dbReference>
<proteinExistence type="predicted"/>
<organism evidence="3 4">
    <name type="scientific">Wujia chipingensis</name>
    <dbReference type="NCBI Taxonomy" id="2763670"/>
    <lineage>
        <taxon>Bacteria</taxon>
        <taxon>Bacillati</taxon>
        <taxon>Bacillota</taxon>
        <taxon>Clostridia</taxon>
        <taxon>Lachnospirales</taxon>
        <taxon>Lachnospiraceae</taxon>
        <taxon>Wujia</taxon>
    </lineage>
</organism>
<evidence type="ECO:0000259" key="2">
    <source>
        <dbReference type="Pfam" id="PF02514"/>
    </source>
</evidence>
<accession>A0A7G9FK68</accession>
<dbReference type="Proteomes" id="UP000515819">
    <property type="component" value="Chromosome"/>
</dbReference>
<keyword evidence="4" id="KW-1185">Reference proteome</keyword>
<feature type="region of interest" description="Disordered" evidence="1">
    <location>
        <begin position="115"/>
        <end position="143"/>
    </location>
</feature>
<evidence type="ECO:0000313" key="4">
    <source>
        <dbReference type="Proteomes" id="UP000515819"/>
    </source>
</evidence>
<dbReference type="PANTHER" id="PTHR44119:SF4">
    <property type="entry name" value="AEROBIC COBALTOCHELATASE SUBUNIT COBN"/>
    <property type="match status" value="1"/>
</dbReference>
<evidence type="ECO:0000256" key="1">
    <source>
        <dbReference type="SAM" id="MobiDB-lite"/>
    </source>
</evidence>
<gene>
    <name evidence="3" type="ORF">H9Q76_09365</name>
</gene>
<reference evidence="3 4" key="1">
    <citation type="submission" date="2020-08" db="EMBL/GenBank/DDBJ databases">
        <authorList>
            <person name="Liu C."/>
            <person name="Sun Q."/>
        </authorList>
    </citation>
    <scope>NUCLEOTIDE SEQUENCE [LARGE SCALE GENOMIC DNA]</scope>
    <source>
        <strain evidence="3 4">NSJ-4</strain>
    </source>
</reference>
<name>A0A7G9FK68_9FIRM</name>
<dbReference type="AlphaFoldDB" id="A0A7G9FK68"/>
<evidence type="ECO:0000313" key="3">
    <source>
        <dbReference type="EMBL" id="QNL98949.1"/>
    </source>
</evidence>
<dbReference type="Pfam" id="PF02514">
    <property type="entry name" value="CobN-Mg_chel"/>
    <property type="match status" value="2"/>
</dbReference>
<dbReference type="KEGG" id="wcp:H9Q76_09365"/>
<feature type="domain" description="CobN/magnesium chelatase" evidence="2">
    <location>
        <begin position="495"/>
        <end position="700"/>
    </location>
</feature>
<dbReference type="RefSeq" id="WP_249320998.1">
    <property type="nucleotide sequence ID" value="NZ_CP060632.1"/>
</dbReference>
<dbReference type="CDD" id="cd10150">
    <property type="entry name" value="CobN_like"/>
    <property type="match status" value="1"/>
</dbReference>
<dbReference type="PANTHER" id="PTHR44119">
    <property type="entry name" value="MAGNESIUM-CHELATASE SUBUNIT CHLH, CHLOROPLASTIC"/>
    <property type="match status" value="1"/>
</dbReference>
<dbReference type="EMBL" id="CP060632">
    <property type="protein sequence ID" value="QNL98949.1"/>
    <property type="molecule type" value="Genomic_DNA"/>
</dbReference>